<protein>
    <recommendedName>
        <fullName evidence="6">Flagellar secretion chaperone FliS</fullName>
    </recommendedName>
</protein>
<keyword evidence="3 6" id="KW-0963">Cytoplasm</keyword>
<dbReference type="GO" id="GO:0071973">
    <property type="term" value="P:bacterial-type flagellum-dependent cell motility"/>
    <property type="evidence" value="ECO:0007669"/>
    <property type="project" value="TreeGrafter"/>
</dbReference>
<dbReference type="InterPro" id="IPR003713">
    <property type="entry name" value="FliS"/>
</dbReference>
<dbReference type="NCBIfam" id="TIGR00208">
    <property type="entry name" value="fliS"/>
    <property type="match status" value="1"/>
</dbReference>
<dbReference type="InterPro" id="IPR036584">
    <property type="entry name" value="FliS_sf"/>
</dbReference>
<sequence>MMLNALKQYKSVDLQATVQSASPHKLISMLLSGAMEAFAKGKGAAERKDIEARAKHLNKAMEIVIGLKSSLDMDQGGEVSENLDRLYDYILVHTLTASRDNDPEQIQELINLLLEVKQGWDEMPLDYRD</sequence>
<dbReference type="KEGG" id="nik:F5I99_15240"/>
<comment type="similarity">
    <text evidence="2 6">Belongs to the FliS family.</text>
</comment>
<dbReference type="EMBL" id="CP044222">
    <property type="protein sequence ID" value="QEW07738.1"/>
    <property type="molecule type" value="Genomic_DNA"/>
</dbReference>
<dbReference type="PANTHER" id="PTHR34773:SF1">
    <property type="entry name" value="FLAGELLAR SECRETION CHAPERONE FLIS"/>
    <property type="match status" value="1"/>
</dbReference>
<evidence type="ECO:0000256" key="6">
    <source>
        <dbReference type="PIRNR" id="PIRNR039090"/>
    </source>
</evidence>
<dbReference type="CDD" id="cd16098">
    <property type="entry name" value="FliS"/>
    <property type="match status" value="1"/>
</dbReference>
<accession>A0A5J6LGZ0</accession>
<proteinExistence type="inferred from homology"/>
<evidence type="ECO:0000313" key="7">
    <source>
        <dbReference type="EMBL" id="QEW07738.1"/>
    </source>
</evidence>
<dbReference type="Pfam" id="PF02561">
    <property type="entry name" value="FliS"/>
    <property type="match status" value="1"/>
</dbReference>
<dbReference type="GO" id="GO:0044780">
    <property type="term" value="P:bacterial-type flagellum assembly"/>
    <property type="evidence" value="ECO:0007669"/>
    <property type="project" value="InterPro"/>
</dbReference>
<evidence type="ECO:0000256" key="4">
    <source>
        <dbReference type="ARBA" id="ARBA00022795"/>
    </source>
</evidence>
<keyword evidence="5" id="KW-0143">Chaperone</keyword>
<keyword evidence="7" id="KW-0966">Cell projection</keyword>
<keyword evidence="8" id="KW-1185">Reference proteome</keyword>
<dbReference type="RefSeq" id="WP_151057456.1">
    <property type="nucleotide sequence ID" value="NZ_CP044222.1"/>
</dbReference>
<reference evidence="7 8" key="1">
    <citation type="submission" date="2019-09" db="EMBL/GenBank/DDBJ databases">
        <title>Nitrincola iocasae sp. nov., a bacterium isolated from the sediment collected at a cold seep field in South China Sea.</title>
        <authorList>
            <person name="Zhang H."/>
            <person name="Wang H."/>
            <person name="Li C."/>
        </authorList>
    </citation>
    <scope>NUCLEOTIDE SEQUENCE [LARGE SCALE GENOMIC DNA]</scope>
    <source>
        <strain evidence="7 8">KXZD1103</strain>
    </source>
</reference>
<dbReference type="AlphaFoldDB" id="A0A5J6LGZ0"/>
<dbReference type="SUPFAM" id="SSF101116">
    <property type="entry name" value="Flagellar export chaperone FliS"/>
    <property type="match status" value="1"/>
</dbReference>
<evidence type="ECO:0000256" key="5">
    <source>
        <dbReference type="ARBA" id="ARBA00023186"/>
    </source>
</evidence>
<name>A0A5J6LGZ0_9GAMM</name>
<dbReference type="Gene3D" id="1.20.120.340">
    <property type="entry name" value="Flagellar protein FliS"/>
    <property type="match status" value="1"/>
</dbReference>
<evidence type="ECO:0000313" key="8">
    <source>
        <dbReference type="Proteomes" id="UP000325606"/>
    </source>
</evidence>
<evidence type="ECO:0000256" key="2">
    <source>
        <dbReference type="ARBA" id="ARBA00008787"/>
    </source>
</evidence>
<keyword evidence="7" id="KW-0282">Flagellum</keyword>
<keyword evidence="7" id="KW-0969">Cilium</keyword>
<dbReference type="PANTHER" id="PTHR34773">
    <property type="entry name" value="FLAGELLAR SECRETION CHAPERONE FLIS"/>
    <property type="match status" value="1"/>
</dbReference>
<evidence type="ECO:0000256" key="3">
    <source>
        <dbReference type="ARBA" id="ARBA00022490"/>
    </source>
</evidence>
<keyword evidence="4 6" id="KW-1005">Bacterial flagellum biogenesis</keyword>
<organism evidence="7 8">
    <name type="scientific">Nitrincola iocasae</name>
    <dbReference type="NCBI Taxonomy" id="2614693"/>
    <lineage>
        <taxon>Bacteria</taxon>
        <taxon>Pseudomonadati</taxon>
        <taxon>Pseudomonadota</taxon>
        <taxon>Gammaproteobacteria</taxon>
        <taxon>Oceanospirillales</taxon>
        <taxon>Oceanospirillaceae</taxon>
        <taxon>Nitrincola</taxon>
    </lineage>
</organism>
<evidence type="ECO:0000256" key="1">
    <source>
        <dbReference type="ARBA" id="ARBA00004514"/>
    </source>
</evidence>
<gene>
    <name evidence="7" type="primary">fliS</name>
    <name evidence="7" type="ORF">F5I99_15240</name>
</gene>
<dbReference type="GO" id="GO:0005829">
    <property type="term" value="C:cytosol"/>
    <property type="evidence" value="ECO:0007669"/>
    <property type="project" value="UniProtKB-SubCell"/>
</dbReference>
<comment type="subcellular location">
    <subcellularLocation>
        <location evidence="1 6">Cytoplasm</location>
        <location evidence="1 6">Cytosol</location>
    </subcellularLocation>
</comment>
<dbReference type="Proteomes" id="UP000325606">
    <property type="component" value="Chromosome"/>
</dbReference>
<dbReference type="PIRSF" id="PIRSF039090">
    <property type="entry name" value="Flis"/>
    <property type="match status" value="1"/>
</dbReference>